<reference evidence="2 3" key="1">
    <citation type="submission" date="2016-05" db="EMBL/GenBank/DDBJ databases">
        <title>Comparative analysis of secretome profiles of manganese(II)-oxidizing ascomycete fungi.</title>
        <authorList>
            <consortium name="DOE Joint Genome Institute"/>
            <person name="Zeiner C.A."/>
            <person name="Purvine S.O."/>
            <person name="Zink E.M."/>
            <person name="Wu S."/>
            <person name="Pasa-Tolic L."/>
            <person name="Chaput D.L."/>
            <person name="Haridas S."/>
            <person name="Grigoriev I.V."/>
            <person name="Santelli C.M."/>
            <person name="Hansel C.M."/>
        </authorList>
    </citation>
    <scope>NUCLEOTIDE SEQUENCE [LARGE SCALE GENOMIC DNA]</scope>
    <source>
        <strain evidence="2 3">SRC1lrK2f</strain>
    </source>
</reference>
<dbReference type="RefSeq" id="XP_018378673.1">
    <property type="nucleotide sequence ID" value="XM_018526328.1"/>
</dbReference>
<evidence type="ECO:0000256" key="1">
    <source>
        <dbReference type="SAM" id="MobiDB-lite"/>
    </source>
</evidence>
<dbReference type="OMA" id="FATKAQQ"/>
<feature type="region of interest" description="Disordered" evidence="1">
    <location>
        <begin position="95"/>
        <end position="123"/>
    </location>
</feature>
<dbReference type="AlphaFoldDB" id="A0A177D235"/>
<dbReference type="KEGG" id="aalt:CC77DRAFT_1026795"/>
<evidence type="ECO:0000313" key="3">
    <source>
        <dbReference type="Proteomes" id="UP000077248"/>
    </source>
</evidence>
<proteinExistence type="predicted"/>
<keyword evidence="3" id="KW-1185">Reference proteome</keyword>
<name>A0A177D235_ALTAL</name>
<dbReference type="VEuPathDB" id="FungiDB:CC77DRAFT_1026795"/>
<protein>
    <submittedName>
        <fullName evidence="2">Uncharacterized protein</fullName>
    </submittedName>
</protein>
<dbReference type="Proteomes" id="UP000077248">
    <property type="component" value="Unassembled WGS sequence"/>
</dbReference>
<dbReference type="GeneID" id="29111922"/>
<dbReference type="EMBL" id="KV441517">
    <property type="protein sequence ID" value="OAG13252.1"/>
    <property type="molecule type" value="Genomic_DNA"/>
</dbReference>
<organism evidence="2 3">
    <name type="scientific">Alternaria alternata</name>
    <name type="common">Alternaria rot fungus</name>
    <name type="synonym">Torula alternata</name>
    <dbReference type="NCBI Taxonomy" id="5599"/>
    <lineage>
        <taxon>Eukaryota</taxon>
        <taxon>Fungi</taxon>
        <taxon>Dikarya</taxon>
        <taxon>Ascomycota</taxon>
        <taxon>Pezizomycotina</taxon>
        <taxon>Dothideomycetes</taxon>
        <taxon>Pleosporomycetidae</taxon>
        <taxon>Pleosporales</taxon>
        <taxon>Pleosporineae</taxon>
        <taxon>Pleosporaceae</taxon>
        <taxon>Alternaria</taxon>
        <taxon>Alternaria sect. Alternaria</taxon>
        <taxon>Alternaria alternata complex</taxon>
    </lineage>
</organism>
<gene>
    <name evidence="2" type="ORF">CC77DRAFT_1026795</name>
</gene>
<evidence type="ECO:0000313" key="2">
    <source>
        <dbReference type="EMBL" id="OAG13252.1"/>
    </source>
</evidence>
<sequence>MRLVPVLFVASSTALPAALHSRTALLNALLPDISLPIDFSFGVRVPTSSNPSSSNPLALLVNGYQIQIPLIAKSGTLVSWIANYADGKPYNTQFTSINPSAPRNITTDSDSTSQQGGNSFTNATALADGRQARVITTSFSSGNAASAAAAALDGTTSSSTSSSGASNSTAVATTNALGEVLILTSANTANALNSQSIQNARGAEAASSCAADSGPAASAEAEQINSLYIPIGTSPDGKDTYWLKSSAYAACSAGVDAPTQGGSSSSGSQASLTGVSSSVTCNGATSNDQTKSTTYKVSVKGRYTLLKGFNGAVGGQRVADSQSQC</sequence>
<accession>A0A177D235</accession>